<accession>A0ABP3RVJ4</accession>
<dbReference type="InterPro" id="IPR038765">
    <property type="entry name" value="Papain-like_cys_pep_sf"/>
</dbReference>
<feature type="compositionally biased region" description="Pro residues" evidence="1">
    <location>
        <begin position="608"/>
        <end position="622"/>
    </location>
</feature>
<feature type="transmembrane region" description="Helical" evidence="2">
    <location>
        <begin position="35"/>
        <end position="53"/>
    </location>
</feature>
<gene>
    <name evidence="4" type="ORF">GCM10009547_21270</name>
</gene>
<organism evidence="4 5">
    <name type="scientific">Sporichthya brevicatena</name>
    <dbReference type="NCBI Taxonomy" id="171442"/>
    <lineage>
        <taxon>Bacteria</taxon>
        <taxon>Bacillati</taxon>
        <taxon>Actinomycetota</taxon>
        <taxon>Actinomycetes</taxon>
        <taxon>Sporichthyales</taxon>
        <taxon>Sporichthyaceae</taxon>
        <taxon>Sporichthya</taxon>
    </lineage>
</organism>
<dbReference type="PANTHER" id="PTHR42736">
    <property type="entry name" value="PROTEIN-GLUTAMINE GAMMA-GLUTAMYLTRANSFERASE"/>
    <property type="match status" value="1"/>
</dbReference>
<dbReference type="Proteomes" id="UP001500957">
    <property type="component" value="Unassembled WGS sequence"/>
</dbReference>
<dbReference type="InterPro" id="IPR021878">
    <property type="entry name" value="TgpA_N"/>
</dbReference>
<dbReference type="SUPFAM" id="SSF54001">
    <property type="entry name" value="Cysteine proteinases"/>
    <property type="match status" value="1"/>
</dbReference>
<proteinExistence type="predicted"/>
<feature type="region of interest" description="Disordered" evidence="1">
    <location>
        <begin position="546"/>
        <end position="630"/>
    </location>
</feature>
<feature type="compositionally biased region" description="Pro residues" evidence="1">
    <location>
        <begin position="583"/>
        <end position="599"/>
    </location>
</feature>
<feature type="transmembrane region" description="Helical" evidence="2">
    <location>
        <begin position="7"/>
        <end position="29"/>
    </location>
</feature>
<keyword evidence="2" id="KW-0472">Membrane</keyword>
<dbReference type="Pfam" id="PF11992">
    <property type="entry name" value="TgpA_N"/>
    <property type="match status" value="1"/>
</dbReference>
<evidence type="ECO:0000313" key="5">
    <source>
        <dbReference type="Proteomes" id="UP001500957"/>
    </source>
</evidence>
<dbReference type="Pfam" id="PF01841">
    <property type="entry name" value="Transglut_core"/>
    <property type="match status" value="1"/>
</dbReference>
<dbReference type="SMART" id="SM00460">
    <property type="entry name" value="TGc"/>
    <property type="match status" value="1"/>
</dbReference>
<feature type="domain" description="Transglutaminase-like" evidence="3">
    <location>
        <begin position="478"/>
        <end position="548"/>
    </location>
</feature>
<keyword evidence="5" id="KW-1185">Reference proteome</keyword>
<dbReference type="EMBL" id="BAAAHE010000015">
    <property type="protein sequence ID" value="GAA0618643.1"/>
    <property type="molecule type" value="Genomic_DNA"/>
</dbReference>
<feature type="transmembrane region" description="Helical" evidence="2">
    <location>
        <begin position="122"/>
        <end position="141"/>
    </location>
</feature>
<feature type="transmembrane region" description="Helical" evidence="2">
    <location>
        <begin position="637"/>
        <end position="657"/>
    </location>
</feature>
<dbReference type="InterPro" id="IPR002931">
    <property type="entry name" value="Transglutaminase-like"/>
</dbReference>
<dbReference type="RefSeq" id="WP_344604441.1">
    <property type="nucleotide sequence ID" value="NZ_BAAAHE010000015.1"/>
</dbReference>
<protein>
    <recommendedName>
        <fullName evidence="3">Transglutaminase-like domain-containing protein</fullName>
    </recommendedName>
</protein>
<dbReference type="InterPro" id="IPR052901">
    <property type="entry name" value="Bact_TGase-like"/>
</dbReference>
<name>A0ABP3RVJ4_9ACTN</name>
<feature type="transmembrane region" description="Helical" evidence="2">
    <location>
        <begin position="60"/>
        <end position="80"/>
    </location>
</feature>
<evidence type="ECO:0000313" key="4">
    <source>
        <dbReference type="EMBL" id="GAA0618643.1"/>
    </source>
</evidence>
<dbReference type="Gene3D" id="3.10.620.30">
    <property type="match status" value="1"/>
</dbReference>
<evidence type="ECO:0000256" key="2">
    <source>
        <dbReference type="SAM" id="Phobius"/>
    </source>
</evidence>
<evidence type="ECO:0000256" key="1">
    <source>
        <dbReference type="SAM" id="MobiDB-lite"/>
    </source>
</evidence>
<feature type="transmembrane region" description="Helical" evidence="2">
    <location>
        <begin position="148"/>
        <end position="165"/>
    </location>
</feature>
<dbReference type="PANTHER" id="PTHR42736:SF1">
    <property type="entry name" value="PROTEIN-GLUTAMINE GAMMA-GLUTAMYLTRANSFERASE"/>
    <property type="match status" value="1"/>
</dbReference>
<keyword evidence="2" id="KW-1133">Transmembrane helix</keyword>
<keyword evidence="2" id="KW-0812">Transmembrane</keyword>
<reference evidence="5" key="1">
    <citation type="journal article" date="2019" name="Int. J. Syst. Evol. Microbiol.">
        <title>The Global Catalogue of Microorganisms (GCM) 10K type strain sequencing project: providing services to taxonomists for standard genome sequencing and annotation.</title>
        <authorList>
            <consortium name="The Broad Institute Genomics Platform"/>
            <consortium name="The Broad Institute Genome Sequencing Center for Infectious Disease"/>
            <person name="Wu L."/>
            <person name="Ma J."/>
        </authorList>
    </citation>
    <scope>NUCLEOTIDE SEQUENCE [LARGE SCALE GENOMIC DNA]</scope>
    <source>
        <strain evidence="5">JCM 10671</strain>
    </source>
</reference>
<comment type="caution">
    <text evidence="4">The sequence shown here is derived from an EMBL/GenBank/DDBJ whole genome shotgun (WGS) entry which is preliminary data.</text>
</comment>
<evidence type="ECO:0000259" key="3">
    <source>
        <dbReference type="SMART" id="SM00460"/>
    </source>
</evidence>
<sequence length="813" mass="86923">MKTDLRTALKLTFAGFVACVLTTSLLYSVFDGDEWFARSIGGIVLVFGIGALARAGRFPGFSVPLLQVAGVLVYLTSTYAPDDAKGGWLPGEATLRTLGDLADAAFTEIDTVTPPLTPSESLTFLVVAGVAAMAVVVDLLAAGLRQTALAGIPLLVLYIIPAAVLPDGVHGALFLLPALGYLLLLITDSRERLLRWGVAVSGRADGARTRASGELGQMTRRIGVTVLSLSIVIPALAPRLSDGAFGSGGLGNDPDGGGTISTLNPLVSMRRDLVRPQDVDLMRVRTDSVNADELYLRAVTLDTFDGEEWRAGRREVRRFDTGLPKPIGLPDALATATVTTTVEALDALESDYVPMPFPATRLEIEGGWRVDPLTSNVVSHDGPKQISGSSYTVRSYDVSPQPTDVLPAIQIEPYLEPYLRLPADLPNRVKQLAERVTRGADTVLGRAIALQQWFRDPNEFAYDLRQRPGTGKDAILAFLNDRRGYCEQFASTMAVMARHLGIPARVNVGFTPGAPAADGSRIISAHDAHAWPELYLPGVGWTRFEPTPGSAQSNPDVPNWLAPQPETETPGGDEGPVEEATPDPQPTDAPGATAPPDPAAAPTSTACPPDPDVPCTELPPPPDDTDLTSSSGGGWGWLKWVLPVLLGLVLLLVPWAAREAVRRRRWALAGTAAAGGAAAEWAWAELRDSTVDLGYTWPEARTPRQTSAELVGDGKLGPRAADALAMITQYVERVRYAPSGTGAPAGPSRDDLRTAVDDVRRELGETAGRQRRLRATFLPRSLATLLGRAALRTRERAVAARRSVLRTLRLRRA</sequence>